<protein>
    <submittedName>
        <fullName evidence="2">DUF1027 domain-containing protein</fullName>
    </submittedName>
</protein>
<reference evidence="2 3" key="1">
    <citation type="submission" date="2019-01" db="EMBL/GenBank/DDBJ databases">
        <title>Draft genome sequences of the type strains of six Macrococcus species.</title>
        <authorList>
            <person name="Mazhar S."/>
            <person name="Altermann E."/>
            <person name="Hill C."/>
            <person name="Mcauliffe O."/>
        </authorList>
    </citation>
    <scope>NUCLEOTIDE SEQUENCE [LARGE SCALE GENOMIC DNA]</scope>
    <source>
        <strain evidence="2 3">CCM4811</strain>
    </source>
</reference>
<evidence type="ECO:0000256" key="1">
    <source>
        <dbReference type="SAM" id="MobiDB-lite"/>
    </source>
</evidence>
<comment type="caution">
    <text evidence="2">The sequence shown here is derived from an EMBL/GenBank/DDBJ whole genome shotgun (WGS) entry which is preliminary data.</text>
</comment>
<dbReference type="Pfam" id="PF06265">
    <property type="entry name" value="YutD-like"/>
    <property type="match status" value="1"/>
</dbReference>
<dbReference type="Proteomes" id="UP000295310">
    <property type="component" value="Unassembled WGS sequence"/>
</dbReference>
<evidence type="ECO:0000313" key="3">
    <source>
        <dbReference type="Proteomes" id="UP000295310"/>
    </source>
</evidence>
<dbReference type="Gene3D" id="3.50.4.20">
    <property type="match status" value="1"/>
</dbReference>
<dbReference type="InterPro" id="IPR038141">
    <property type="entry name" value="YutD-like_sf"/>
</dbReference>
<name>A0A4R6BGB4_9STAP</name>
<feature type="region of interest" description="Disordered" evidence="1">
    <location>
        <begin position="119"/>
        <end position="148"/>
    </location>
</feature>
<organism evidence="2 3">
    <name type="scientific">Macrococcus brunensis</name>
    <dbReference type="NCBI Taxonomy" id="198483"/>
    <lineage>
        <taxon>Bacteria</taxon>
        <taxon>Bacillati</taxon>
        <taxon>Bacillota</taxon>
        <taxon>Bacilli</taxon>
        <taxon>Bacillales</taxon>
        <taxon>Staphylococcaceae</taxon>
        <taxon>Macrococcus</taxon>
    </lineage>
</organism>
<sequence length="148" mass="17396">MNVRAGDHYFEIMVDHKNAFNQEQFETRYSEVLDKYPIIVGDIGYEQLRLKGFYEDKNKKADINRRFSSIQDYLLEYCNFGCAYFVLRRLTAHEVIRNEAEDVEVEVKETSVEELEMDAVKVEEPVEHTPAQETEDLSTGKTLKDFLK</sequence>
<proteinExistence type="predicted"/>
<accession>A0A4R6BGB4</accession>
<dbReference type="RefSeq" id="WP_133430767.1">
    <property type="nucleotide sequence ID" value="NZ_SCWA01000001.1"/>
</dbReference>
<dbReference type="EMBL" id="SCWA01000001">
    <property type="protein sequence ID" value="TDL98872.1"/>
    <property type="molecule type" value="Genomic_DNA"/>
</dbReference>
<dbReference type="OrthoDB" id="1650379at2"/>
<evidence type="ECO:0000313" key="2">
    <source>
        <dbReference type="EMBL" id="TDL98872.1"/>
    </source>
</evidence>
<keyword evidence="3" id="KW-1185">Reference proteome</keyword>
<dbReference type="InterPro" id="IPR009370">
    <property type="entry name" value="YutD-like"/>
</dbReference>
<gene>
    <name evidence="2" type="ORF">ERX27_00050</name>
</gene>
<dbReference type="AlphaFoldDB" id="A0A4R6BGB4"/>